<name>M5EJG3_9HYPH</name>
<dbReference type="STRING" id="1297569.MESS2_1270025"/>
<comment type="caution">
    <text evidence="1">The sequence shown here is derived from an EMBL/GenBank/DDBJ whole genome shotgun (WGS) entry which is preliminary data.</text>
</comment>
<evidence type="ECO:0000313" key="1">
    <source>
        <dbReference type="EMBL" id="CCV04335.1"/>
    </source>
</evidence>
<evidence type="ECO:0000313" key="2">
    <source>
        <dbReference type="Proteomes" id="UP000012062"/>
    </source>
</evidence>
<gene>
    <name evidence="1" type="ORF">MESS2_1270025</name>
</gene>
<dbReference type="Proteomes" id="UP000012062">
    <property type="component" value="Unassembled WGS sequence"/>
</dbReference>
<sequence length="175" mass="20194">MRQAAPEQAHLAGRERYLVIVHAVVDGAAYDEVHFDLGMPMRLEHHQRMVVEHLQGQRQAFHAAGARLIKRPFRHLTFRQFLIPFDGDKPSALLSLAMLTVREQMKWEDFNAHHTDLRRARACPGLRPGSCAVRRNHDLELEHRRFVAEGHRRRLQQAIPRHQGHGPGSRQPADL</sequence>
<keyword evidence="2" id="KW-1185">Reference proteome</keyword>
<dbReference type="AlphaFoldDB" id="M5EJG3"/>
<reference evidence="1 2" key="1">
    <citation type="submission" date="2013-02" db="EMBL/GenBank/DDBJ databases">
        <authorList>
            <person name="Genoscope - CEA"/>
        </authorList>
    </citation>
    <scope>NUCLEOTIDE SEQUENCE [LARGE SCALE GENOMIC DNA]</scope>
    <source>
        <strain evidence="1 2">STM 2683</strain>
    </source>
</reference>
<organism evidence="1 2">
    <name type="scientific">Mesorhizobium metallidurans STM 2683</name>
    <dbReference type="NCBI Taxonomy" id="1297569"/>
    <lineage>
        <taxon>Bacteria</taxon>
        <taxon>Pseudomonadati</taxon>
        <taxon>Pseudomonadota</taxon>
        <taxon>Alphaproteobacteria</taxon>
        <taxon>Hyphomicrobiales</taxon>
        <taxon>Phyllobacteriaceae</taxon>
        <taxon>Mesorhizobium</taxon>
    </lineage>
</organism>
<protein>
    <submittedName>
        <fullName evidence="1">Uncharacterized protein</fullName>
    </submittedName>
</protein>
<dbReference type="EMBL" id="CAUM01000032">
    <property type="protein sequence ID" value="CCV04335.1"/>
    <property type="molecule type" value="Genomic_DNA"/>
</dbReference>
<accession>M5EJG3</accession>
<proteinExistence type="predicted"/>